<dbReference type="SUPFAM" id="SSF53187">
    <property type="entry name" value="Zn-dependent exopeptidases"/>
    <property type="match status" value="1"/>
</dbReference>
<proteinExistence type="predicted"/>
<dbReference type="InterPro" id="IPR007709">
    <property type="entry name" value="N-FG_amidohydro"/>
</dbReference>
<accession>A0A7H1NRB7</accession>
<keyword evidence="2" id="KW-1185">Reference proteome</keyword>
<protein>
    <submittedName>
        <fullName evidence="1">N-formylglutamate amidohydrolase</fullName>
    </submittedName>
</protein>
<dbReference type="EMBL" id="CP060244">
    <property type="protein sequence ID" value="QNT78327.1"/>
    <property type="molecule type" value="Genomic_DNA"/>
</dbReference>
<keyword evidence="1" id="KW-0378">Hydrolase</keyword>
<dbReference type="Pfam" id="PF05013">
    <property type="entry name" value="FGase"/>
    <property type="match status" value="1"/>
</dbReference>
<dbReference type="RefSeq" id="WP_203414657.1">
    <property type="nucleotide sequence ID" value="NZ_CP060244.1"/>
</dbReference>
<dbReference type="KEGG" id="ebla:JGUZn3_10990"/>
<dbReference type="Proteomes" id="UP000516349">
    <property type="component" value="Chromosome"/>
</dbReference>
<sequence length="284" mass="32321">MPSPPVYSVFTPSRAFSTPLILCSGHSGRHYEDHLLAQTSLSLEMLRQSEDAFVDQILEPCPDLGCQLLMAHFPRIFCDPNREEWELDPDMFSSPLPAGCNTTTSRVQNGIGTFHRFAVGKHPLYREKLPLEEAYTRLKTYWRPYHQTLEALVEDCLHQHGVCVILDFHSMPQWPGHGPDFVLGTGYGTSCALSLVREIETFLLQKAYLTRRDFPYAGGYTTLHYGRPHRNIHTLQIEISRTLYMKTAPLQTIPAFQTLQADLMDLLSHFISYLQHSSPLPTSS</sequence>
<evidence type="ECO:0000313" key="1">
    <source>
        <dbReference type="EMBL" id="QNT78327.1"/>
    </source>
</evidence>
<gene>
    <name evidence="1" type="ORF">JGUZn3_10990</name>
</gene>
<evidence type="ECO:0000313" key="2">
    <source>
        <dbReference type="Proteomes" id="UP000516349"/>
    </source>
</evidence>
<organism evidence="1 2">
    <name type="scientific">Entomobacter blattae</name>
    <dbReference type="NCBI Taxonomy" id="2762277"/>
    <lineage>
        <taxon>Bacteria</taxon>
        <taxon>Pseudomonadati</taxon>
        <taxon>Pseudomonadota</taxon>
        <taxon>Alphaproteobacteria</taxon>
        <taxon>Acetobacterales</taxon>
        <taxon>Acetobacteraceae</taxon>
        <taxon>Entomobacter</taxon>
    </lineage>
</organism>
<dbReference type="GO" id="GO:0016787">
    <property type="term" value="F:hydrolase activity"/>
    <property type="evidence" value="ECO:0007669"/>
    <property type="project" value="UniProtKB-KW"/>
</dbReference>
<dbReference type="AlphaFoldDB" id="A0A7H1NRB7"/>
<reference evidence="1 2" key="1">
    <citation type="submission" date="2020-08" db="EMBL/GenBank/DDBJ databases">
        <title>Complete genome sequence of Entomobacter blattae G55GP.</title>
        <authorList>
            <person name="Poehlein A."/>
            <person name="Guzman J."/>
            <person name="Daniel R."/>
            <person name="Vilcinskas A."/>
        </authorList>
    </citation>
    <scope>NUCLEOTIDE SEQUENCE [LARGE SCALE GENOMIC DNA]</scope>
    <source>
        <strain evidence="1 2">G55GP</strain>
    </source>
</reference>
<name>A0A7H1NRB7_9PROT</name>
<dbReference type="Gene3D" id="3.40.630.40">
    <property type="entry name" value="Zn-dependent exopeptidases"/>
    <property type="match status" value="1"/>
</dbReference>